<organism evidence="1">
    <name type="scientific">marine sediment metagenome</name>
    <dbReference type="NCBI Taxonomy" id="412755"/>
    <lineage>
        <taxon>unclassified sequences</taxon>
        <taxon>metagenomes</taxon>
        <taxon>ecological metagenomes</taxon>
    </lineage>
</organism>
<dbReference type="EMBL" id="BARU01044951">
    <property type="protein sequence ID" value="GAH83029.1"/>
    <property type="molecule type" value="Genomic_DNA"/>
</dbReference>
<comment type="caution">
    <text evidence="1">The sequence shown here is derived from an EMBL/GenBank/DDBJ whole genome shotgun (WGS) entry which is preliminary data.</text>
</comment>
<feature type="non-terminal residue" evidence="1">
    <location>
        <position position="42"/>
    </location>
</feature>
<sequence>MIASFRSMRASSSAAIQTKSEVNRLNVSREAILKDAAAYTKE</sequence>
<protein>
    <submittedName>
        <fullName evidence="1">Uncharacterized protein</fullName>
    </submittedName>
</protein>
<dbReference type="AlphaFoldDB" id="X1JXQ5"/>
<evidence type="ECO:0000313" key="1">
    <source>
        <dbReference type="EMBL" id="GAH83029.1"/>
    </source>
</evidence>
<accession>X1JXQ5</accession>
<gene>
    <name evidence="1" type="ORF">S03H2_68383</name>
</gene>
<name>X1JXQ5_9ZZZZ</name>
<reference evidence="1" key="1">
    <citation type="journal article" date="2014" name="Front. Microbiol.">
        <title>High frequency of phylogenetically diverse reductive dehalogenase-homologous genes in deep subseafloor sedimentary metagenomes.</title>
        <authorList>
            <person name="Kawai M."/>
            <person name="Futagami T."/>
            <person name="Toyoda A."/>
            <person name="Takaki Y."/>
            <person name="Nishi S."/>
            <person name="Hori S."/>
            <person name="Arai W."/>
            <person name="Tsubouchi T."/>
            <person name="Morono Y."/>
            <person name="Uchiyama I."/>
            <person name="Ito T."/>
            <person name="Fujiyama A."/>
            <person name="Inagaki F."/>
            <person name="Takami H."/>
        </authorList>
    </citation>
    <scope>NUCLEOTIDE SEQUENCE</scope>
    <source>
        <strain evidence="1">Expedition CK06-06</strain>
    </source>
</reference>
<proteinExistence type="predicted"/>